<evidence type="ECO:0000313" key="2">
    <source>
        <dbReference type="Proteomes" id="UP000295110"/>
    </source>
</evidence>
<sequence>MADDDFTPQQPDTEAAPRGLWSTLSRWWASATTPAEAALGYESAQPWTLADVPDDGRPAGE</sequence>
<organism evidence="1 2">
    <name type="scientific">Roseateles saccharophilus</name>
    <name type="common">Pseudomonas saccharophila</name>
    <dbReference type="NCBI Taxonomy" id="304"/>
    <lineage>
        <taxon>Bacteria</taxon>
        <taxon>Pseudomonadati</taxon>
        <taxon>Pseudomonadota</taxon>
        <taxon>Betaproteobacteria</taxon>
        <taxon>Burkholderiales</taxon>
        <taxon>Sphaerotilaceae</taxon>
        <taxon>Roseateles</taxon>
    </lineage>
</organism>
<accession>A0A4R3VBD3</accession>
<protein>
    <submittedName>
        <fullName evidence="1">Uncharacterized protein</fullName>
    </submittedName>
</protein>
<dbReference type="OrthoDB" id="8908659at2"/>
<dbReference type="EMBL" id="SMBU01000006">
    <property type="protein sequence ID" value="TCV01093.1"/>
    <property type="molecule type" value="Genomic_DNA"/>
</dbReference>
<comment type="caution">
    <text evidence="1">The sequence shown here is derived from an EMBL/GenBank/DDBJ whole genome shotgun (WGS) entry which is preliminary data.</text>
</comment>
<evidence type="ECO:0000313" key="1">
    <source>
        <dbReference type="EMBL" id="TCV01093.1"/>
    </source>
</evidence>
<keyword evidence="2" id="KW-1185">Reference proteome</keyword>
<proteinExistence type="predicted"/>
<reference evidence="1 2" key="1">
    <citation type="submission" date="2019-03" db="EMBL/GenBank/DDBJ databases">
        <title>Genomic Encyclopedia of Type Strains, Phase IV (KMG-IV): sequencing the most valuable type-strain genomes for metagenomic binning, comparative biology and taxonomic classification.</title>
        <authorList>
            <person name="Goeker M."/>
        </authorList>
    </citation>
    <scope>NUCLEOTIDE SEQUENCE [LARGE SCALE GENOMIC DNA]</scope>
    <source>
        <strain evidence="1 2">DSM 654</strain>
    </source>
</reference>
<dbReference type="Proteomes" id="UP000295110">
    <property type="component" value="Unassembled WGS sequence"/>
</dbReference>
<dbReference type="AlphaFoldDB" id="A0A4R3VBD3"/>
<gene>
    <name evidence="1" type="ORF">EV671_100619</name>
</gene>
<dbReference type="RefSeq" id="WP_132570555.1">
    <property type="nucleotide sequence ID" value="NZ_CBCSGL010000081.1"/>
</dbReference>
<name>A0A4R3VBD3_ROSSA</name>